<feature type="domain" description="NACHT" evidence="3">
    <location>
        <begin position="242"/>
        <end position="391"/>
    </location>
</feature>
<dbReference type="PANTHER" id="PTHR10039">
    <property type="entry name" value="AMELOGENIN"/>
    <property type="match status" value="1"/>
</dbReference>
<dbReference type="AlphaFoldDB" id="A0A9P7FX80"/>
<keyword evidence="2" id="KW-0175">Coiled coil</keyword>
<name>A0A9P7FX80_9AGAR</name>
<sequence length="1261" mass="141928">MKKILSVIKQPQKLCSGSVLERFDSVQTPLELMSAVKPKRQDQPSVRQVASNTFVFVLSLVEKISECAPVPGLATAVGSFNFALQQYKNSEGNLEDLNELVTDINDLNNILSMFEDTSATGGRSLTDDLGEQLFVLSGELTVIRENIKCIQGHSKLRRIIEAPQDAQTIIQGFRSLQNFVNEILVGAALKAEELSALEHLDKLPRARDARYDYIDRPKCSEGTREGVLKQIMHWVKDANGHPIYWLNGAAGTGKTTIALTVADMLAKDSTIFSASFFCSRESEGRSDARLIFPTFAHHFARCDIQLRNAILRVIKETPDIGHALPAEQLAKLLIGPLQSTCMASPRPIVLILDALDECAGGRAPESILTALAMEIKAVSCLKVFVSSRPTASTNDAFLDDTLRKRREVFVLHDVEKDVVDSDIRDYMMERLAKKAALTAGIAFSWPPEDRIKKLVNMAGGLFIFASTVCEFIEAGDPVFRLNQITDHPTNEYIGIDCLYRQILECAIARFHENQSLFNEEGRCRTIIATILLLQDPLSSSDVGHILGLPPQEIKGLLGNLQSVLSVPEDDRGAIRTLHASFPDFMLTKSRCLPAMYVQPAPHHRMIVMRLLEIMDRGLKRNMAYFVRFKRANKDHFPGYLRYACRYWADHLSRTDVHDAADLMKTLDSFVSTKLVYCLEVLDCIRGPLENLCEIVIDKAEHWLKSTPKPPQSIIKSLRQARALTEVHVPDESLFSLFGLPPRTRYAQQGFGTMCSRGTRNEVLEDILKWANSESAPQLYWLNGAGGTGKTSIAMTIADLIAMDRSKIAAPFFCSRYSGYRRNVHQLFISLSILLAAHNVQFRVQLAKAVALNPNIASALPTDQLRILIVEPLQLTGLHDGKPIVFVIDALDECRPLEEDAPGKIVSAFAEHLHKIPALKVLISTRPSTSLLREMENPSWVLPPMQFNLNDIDTSVVNKDIRRYLFQVLCINASIVERMSPTWPPDELLNKLTTKSDRFFLFASFIRQHFILVGAQKLKEAADQPGSEYEGNLGLNIFFGRMLKQLLVDGGEKKERQFRAILGLLTHMFEPVHVDEFFKIVGIPEKDFNLQLLELQSIVVVSTHTKMIRPLHVSVRHWLTDPERALPVLLVKAADMHQIILGHLIDYMVAGLGPRKRSDVPWYDSMETGLLDYACRHWVEHLMKSSTTPHLMQKLECLLEDKLVYWIQRLHSLGNLAVAPAALETVRIWYHEHLEPRPEIVKAFIDANQMLMERSIQMETLE</sequence>
<dbReference type="EMBL" id="JABCKI010005877">
    <property type="protein sequence ID" value="KAG5636925.1"/>
    <property type="molecule type" value="Genomic_DNA"/>
</dbReference>
<gene>
    <name evidence="4" type="ORF">H0H81_006358</name>
</gene>
<dbReference type="Pfam" id="PF24883">
    <property type="entry name" value="NPHP3_N"/>
    <property type="match status" value="2"/>
</dbReference>
<dbReference type="InterPro" id="IPR007111">
    <property type="entry name" value="NACHT_NTPase"/>
</dbReference>
<organism evidence="4 5">
    <name type="scientific">Sphagnurus paluster</name>
    <dbReference type="NCBI Taxonomy" id="117069"/>
    <lineage>
        <taxon>Eukaryota</taxon>
        <taxon>Fungi</taxon>
        <taxon>Dikarya</taxon>
        <taxon>Basidiomycota</taxon>
        <taxon>Agaricomycotina</taxon>
        <taxon>Agaricomycetes</taxon>
        <taxon>Agaricomycetidae</taxon>
        <taxon>Agaricales</taxon>
        <taxon>Tricholomatineae</taxon>
        <taxon>Lyophyllaceae</taxon>
        <taxon>Sphagnurus</taxon>
    </lineage>
</organism>
<dbReference type="OrthoDB" id="3027122at2759"/>
<accession>A0A9P7FX80</accession>
<keyword evidence="1" id="KW-0677">Repeat</keyword>
<dbReference type="InterPro" id="IPR056884">
    <property type="entry name" value="NPHP3-like_N"/>
</dbReference>
<evidence type="ECO:0000259" key="3">
    <source>
        <dbReference type="PROSITE" id="PS50837"/>
    </source>
</evidence>
<keyword evidence="5" id="KW-1185">Reference proteome</keyword>
<evidence type="ECO:0000256" key="2">
    <source>
        <dbReference type="SAM" id="Coils"/>
    </source>
</evidence>
<protein>
    <recommendedName>
        <fullName evidence="3">NACHT domain-containing protein</fullName>
    </recommendedName>
</protein>
<evidence type="ECO:0000313" key="4">
    <source>
        <dbReference type="EMBL" id="KAG5636925.1"/>
    </source>
</evidence>
<evidence type="ECO:0000313" key="5">
    <source>
        <dbReference type="Proteomes" id="UP000717328"/>
    </source>
</evidence>
<dbReference type="InterPro" id="IPR027417">
    <property type="entry name" value="P-loop_NTPase"/>
</dbReference>
<dbReference type="PANTHER" id="PTHR10039:SF17">
    <property type="entry name" value="FUNGAL STAND N-TERMINAL GOODBYE DOMAIN-CONTAINING PROTEIN-RELATED"/>
    <property type="match status" value="1"/>
</dbReference>
<reference evidence="4" key="2">
    <citation type="submission" date="2021-10" db="EMBL/GenBank/DDBJ databases">
        <title>Phylogenomics reveals ancestral predisposition of the termite-cultivated fungus Termitomyces towards a domesticated lifestyle.</title>
        <authorList>
            <person name="Auxier B."/>
            <person name="Grum-Grzhimaylo A."/>
            <person name="Cardenas M.E."/>
            <person name="Lodge J.D."/>
            <person name="Laessoe T."/>
            <person name="Pedersen O."/>
            <person name="Smith M.E."/>
            <person name="Kuyper T.W."/>
            <person name="Franco-Molano E.A."/>
            <person name="Baroni T.J."/>
            <person name="Aanen D.K."/>
        </authorList>
    </citation>
    <scope>NUCLEOTIDE SEQUENCE</scope>
    <source>
        <strain evidence="4">D49</strain>
    </source>
</reference>
<dbReference type="Proteomes" id="UP000717328">
    <property type="component" value="Unassembled WGS sequence"/>
</dbReference>
<feature type="coiled-coil region" evidence="2">
    <location>
        <begin position="80"/>
        <end position="107"/>
    </location>
</feature>
<dbReference type="Gene3D" id="3.40.50.300">
    <property type="entry name" value="P-loop containing nucleotide triphosphate hydrolases"/>
    <property type="match status" value="2"/>
</dbReference>
<proteinExistence type="predicted"/>
<comment type="caution">
    <text evidence="4">The sequence shown here is derived from an EMBL/GenBank/DDBJ whole genome shotgun (WGS) entry which is preliminary data.</text>
</comment>
<dbReference type="SUPFAM" id="SSF52540">
    <property type="entry name" value="P-loop containing nucleoside triphosphate hydrolases"/>
    <property type="match status" value="2"/>
</dbReference>
<dbReference type="PROSITE" id="PS50837">
    <property type="entry name" value="NACHT"/>
    <property type="match status" value="1"/>
</dbReference>
<evidence type="ECO:0000256" key="1">
    <source>
        <dbReference type="ARBA" id="ARBA00022737"/>
    </source>
</evidence>
<reference evidence="4" key="1">
    <citation type="submission" date="2021-02" db="EMBL/GenBank/DDBJ databases">
        <authorList>
            <person name="Nieuwenhuis M."/>
            <person name="Van De Peppel L.J.J."/>
        </authorList>
    </citation>
    <scope>NUCLEOTIDE SEQUENCE</scope>
    <source>
        <strain evidence="4">D49</strain>
    </source>
</reference>